<dbReference type="Proteomes" id="UP001202887">
    <property type="component" value="Unassembled WGS sequence"/>
</dbReference>
<name>A0AAW5ES89_NOVHA</name>
<evidence type="ECO:0000259" key="2">
    <source>
        <dbReference type="Pfam" id="PF07090"/>
    </source>
</evidence>
<protein>
    <submittedName>
        <fullName evidence="3">Glutamine amidotransferase</fullName>
    </submittedName>
</protein>
<feature type="transmembrane region" description="Helical" evidence="1">
    <location>
        <begin position="45"/>
        <end position="61"/>
    </location>
</feature>
<feature type="transmembrane region" description="Helical" evidence="1">
    <location>
        <begin position="20"/>
        <end position="38"/>
    </location>
</feature>
<dbReference type="PANTHER" id="PTHR37947:SF1">
    <property type="entry name" value="BLL2462 PROTEIN"/>
    <property type="match status" value="1"/>
</dbReference>
<gene>
    <name evidence="3" type="ORF">K1W68_11960</name>
</gene>
<dbReference type="Pfam" id="PF07090">
    <property type="entry name" value="GATase1_like"/>
    <property type="match status" value="1"/>
</dbReference>
<reference evidence="3" key="1">
    <citation type="journal article" date="2021" name="Polymers (Basel)">
        <title>Highly Stretchable Bacterial Cellulose Produced by Komagataeibacter hansenii SI1.</title>
        <authorList>
            <person name="Cielecka I."/>
            <person name="Ryngajllo M."/>
            <person name="Maniukiewicz W."/>
            <person name="Bielecki S."/>
        </authorList>
    </citation>
    <scope>NUCLEOTIDE SEQUENCE</scope>
    <source>
        <strain evidence="3">SI1</strain>
    </source>
</reference>
<dbReference type="InterPro" id="IPR029062">
    <property type="entry name" value="Class_I_gatase-like"/>
</dbReference>
<sequence>MMPSLNRLHHMIGFQPLVPPWLLWVLGGALLAMGAWGIARRARGTTWRVLAGAGLVLWLSGPQRLRESWHPLPQTALVVVDQSASMSIRDRAVMAHRAAERVQEEIGHIDGLQTRTITVRDAHHDGTRLFSALTQAASDIPPSRLAGAVMITDGQVHDIPAQLPEVLTPPDAQGHRLTLPLHVLLTGQGEETDRRLRILQAPPYGIVGQDVTIRVEVDDLGRPDARNATTELTMTQGGAQPSSRIVRIGQPQDITLPVTHPGPMLVGLSVPELPGEASDINNRDIVRINGVRDRLRVLLVSGTPNQGERVWRRLLKADPSVDLVHFTILRPPDKDDGTPLSDLALIAFPVNELFQQKIGQFDLIILDGFENHGILPQAYLRNIANHVREGGGLLLIGGPEFIGPGSLQDTPLSEILPAHITPDGVRNEKFRPMLTEAGQRHPVTARLPGAPASAGGPGWGPWYRSLASDSVNGEVLMTGPHEQPLLVLDHADKGRVAFLMSDQAWLWSHGEGGGGPQSELLRRISHWLMKEPELEENQLEAEITGGQLNITRRSLLPAPPAMVRVTHPDGTMQQVPLTATGDKGVTTAHLPARENGIWSVRDSDGHEAFAAPRAEDPQEFADLRATATRLQPLVAMTGGGMHWLGKRAESASLPAIGMVNGAAHSTAERFDFPDRHAHIVTGQQAHALLPPWAVLLFVLSMLMLGWWREGRARA</sequence>
<dbReference type="Gene3D" id="3.40.50.880">
    <property type="match status" value="1"/>
</dbReference>
<keyword evidence="1" id="KW-1133">Transmembrane helix</keyword>
<evidence type="ECO:0000313" key="4">
    <source>
        <dbReference type="Proteomes" id="UP001202887"/>
    </source>
</evidence>
<feature type="transmembrane region" description="Helical" evidence="1">
    <location>
        <begin position="689"/>
        <end position="707"/>
    </location>
</feature>
<proteinExistence type="predicted"/>
<feature type="domain" description="Putative glutamine amidotransferase" evidence="2">
    <location>
        <begin position="369"/>
        <end position="508"/>
    </location>
</feature>
<dbReference type="EMBL" id="JAIBCX010000033">
    <property type="protein sequence ID" value="MCJ8354691.1"/>
    <property type="molecule type" value="Genomic_DNA"/>
</dbReference>
<reference evidence="3" key="2">
    <citation type="submission" date="2022-03" db="EMBL/GenBank/DDBJ databases">
        <authorList>
            <person name="Ryngajllo M."/>
            <person name="Jacek P."/>
            <person name="Kubiak K."/>
        </authorList>
    </citation>
    <scope>NUCLEOTIDE SEQUENCE</scope>
    <source>
        <strain evidence="3">SI1</strain>
    </source>
</reference>
<dbReference type="PANTHER" id="PTHR37947">
    <property type="entry name" value="BLL2462 PROTEIN"/>
    <property type="match status" value="1"/>
</dbReference>
<dbReference type="SUPFAM" id="SSF52317">
    <property type="entry name" value="Class I glutamine amidotransferase-like"/>
    <property type="match status" value="1"/>
</dbReference>
<dbReference type="AlphaFoldDB" id="A0AAW5ES89"/>
<keyword evidence="1" id="KW-0472">Membrane</keyword>
<keyword evidence="3" id="KW-0315">Glutamine amidotransferase</keyword>
<accession>A0AAW5ES89</accession>
<keyword evidence="1" id="KW-0812">Transmembrane</keyword>
<evidence type="ECO:0000256" key="1">
    <source>
        <dbReference type="SAM" id="Phobius"/>
    </source>
</evidence>
<comment type="caution">
    <text evidence="3">The sequence shown here is derived from an EMBL/GenBank/DDBJ whole genome shotgun (WGS) entry which is preliminary data.</text>
</comment>
<evidence type="ECO:0000313" key="3">
    <source>
        <dbReference type="EMBL" id="MCJ8354691.1"/>
    </source>
</evidence>
<organism evidence="3 4">
    <name type="scientific">Novacetimonas hansenii</name>
    <name type="common">Komagataeibacter hansenii</name>
    <dbReference type="NCBI Taxonomy" id="436"/>
    <lineage>
        <taxon>Bacteria</taxon>
        <taxon>Pseudomonadati</taxon>
        <taxon>Pseudomonadota</taxon>
        <taxon>Alphaproteobacteria</taxon>
        <taxon>Acetobacterales</taxon>
        <taxon>Acetobacteraceae</taxon>
        <taxon>Novacetimonas</taxon>
    </lineage>
</organism>
<dbReference type="InterPro" id="IPR010768">
    <property type="entry name" value="GATase1-like"/>
</dbReference>